<comment type="subunit">
    <text evidence="5 11">Homodimer.</text>
</comment>
<dbReference type="UniPathway" id="UPA00588">
    <property type="reaction ID" value="UER00646"/>
</dbReference>
<evidence type="ECO:0000313" key="14">
    <source>
        <dbReference type="Proteomes" id="UP000428260"/>
    </source>
</evidence>
<organism evidence="13 14">
    <name type="scientific">Maribellus comscasis</name>
    <dbReference type="NCBI Taxonomy" id="2681766"/>
    <lineage>
        <taxon>Bacteria</taxon>
        <taxon>Pseudomonadati</taxon>
        <taxon>Bacteroidota</taxon>
        <taxon>Bacteroidia</taxon>
        <taxon>Marinilabiliales</taxon>
        <taxon>Prolixibacteraceae</taxon>
        <taxon>Maribellus</taxon>
    </lineage>
</organism>
<evidence type="ECO:0000256" key="9">
    <source>
        <dbReference type="ARBA" id="ARBA00022679"/>
    </source>
</evidence>
<dbReference type="Proteomes" id="UP000428260">
    <property type="component" value="Chromosome"/>
</dbReference>
<dbReference type="InterPro" id="IPR005764">
    <property type="entry name" value="Ade_phspho_trans"/>
</dbReference>
<feature type="domain" description="Phosphoribosyltransferase" evidence="12">
    <location>
        <begin position="39"/>
        <end position="141"/>
    </location>
</feature>
<dbReference type="HAMAP" id="MF_00004">
    <property type="entry name" value="Aden_phosphoribosyltr"/>
    <property type="match status" value="1"/>
</dbReference>
<dbReference type="GO" id="GO:0005737">
    <property type="term" value="C:cytoplasm"/>
    <property type="evidence" value="ECO:0007669"/>
    <property type="project" value="UniProtKB-SubCell"/>
</dbReference>
<dbReference type="NCBIfam" id="NF002634">
    <property type="entry name" value="PRK02304.1-3"/>
    <property type="match status" value="1"/>
</dbReference>
<reference evidence="13 14" key="1">
    <citation type="submission" date="2019-11" db="EMBL/GenBank/DDBJ databases">
        <authorList>
            <person name="Zheng R.K."/>
            <person name="Sun C.M."/>
        </authorList>
    </citation>
    <scope>NUCLEOTIDE SEQUENCE [LARGE SCALE GENOMIC DNA]</scope>
    <source>
        <strain evidence="13 14">WC007</strain>
    </source>
</reference>
<proteinExistence type="inferred from homology"/>
<evidence type="ECO:0000256" key="8">
    <source>
        <dbReference type="ARBA" id="ARBA00022676"/>
    </source>
</evidence>
<dbReference type="GO" id="GO:0003999">
    <property type="term" value="F:adenine phosphoribosyltransferase activity"/>
    <property type="evidence" value="ECO:0007669"/>
    <property type="project" value="UniProtKB-UniRule"/>
</dbReference>
<dbReference type="Gene3D" id="3.40.50.2020">
    <property type="match status" value="1"/>
</dbReference>
<evidence type="ECO:0000256" key="5">
    <source>
        <dbReference type="ARBA" id="ARBA00011738"/>
    </source>
</evidence>
<dbReference type="EMBL" id="CP046401">
    <property type="protein sequence ID" value="QGY44239.1"/>
    <property type="molecule type" value="Genomic_DNA"/>
</dbReference>
<dbReference type="InterPro" id="IPR029057">
    <property type="entry name" value="PRTase-like"/>
</dbReference>
<dbReference type="NCBIfam" id="NF002636">
    <property type="entry name" value="PRK02304.1-5"/>
    <property type="match status" value="1"/>
</dbReference>
<comment type="catalytic activity">
    <reaction evidence="1 11">
        <text>AMP + diphosphate = 5-phospho-alpha-D-ribose 1-diphosphate + adenine</text>
        <dbReference type="Rhea" id="RHEA:16609"/>
        <dbReference type="ChEBI" id="CHEBI:16708"/>
        <dbReference type="ChEBI" id="CHEBI:33019"/>
        <dbReference type="ChEBI" id="CHEBI:58017"/>
        <dbReference type="ChEBI" id="CHEBI:456215"/>
        <dbReference type="EC" id="2.4.2.7"/>
    </reaction>
</comment>
<keyword evidence="10 11" id="KW-0660">Purine salvage</keyword>
<dbReference type="CDD" id="cd06223">
    <property type="entry name" value="PRTases_typeI"/>
    <property type="match status" value="1"/>
</dbReference>
<comment type="subcellular location">
    <subcellularLocation>
        <location evidence="2 11">Cytoplasm</location>
    </subcellularLocation>
</comment>
<sequence length="172" mass="19264">MNLKKEIREIPDFPKEGISFKDITTLLKNKEAFNMVVDSIVDEFKDKSITKVVGLESRGFIFGGAIASKLNAGFVPIRKKGKLPAKVLTETYELEYGEDSVEIHEDALGEQDVILIHDDLLATGGTAYAALSLAKKVGVKRTYFSFVCDLEFIDTPKKKEIRSFDPQILIKY</sequence>
<comment type="function">
    <text evidence="11">Catalyzes a salvage reaction resulting in the formation of AMP, that is energically less costly than de novo synthesis.</text>
</comment>
<dbReference type="FunFam" id="3.40.50.2020:FF:000021">
    <property type="entry name" value="Adenine phosphoribosyltransferase"/>
    <property type="match status" value="1"/>
</dbReference>
<dbReference type="KEGG" id="mcos:GM418_11395"/>
<accession>A0A6I6JSM7</accession>
<dbReference type="GO" id="GO:0044209">
    <property type="term" value="P:AMP salvage"/>
    <property type="evidence" value="ECO:0007669"/>
    <property type="project" value="UniProtKB-UniRule"/>
</dbReference>
<evidence type="ECO:0000256" key="7">
    <source>
        <dbReference type="ARBA" id="ARBA00022490"/>
    </source>
</evidence>
<comment type="similarity">
    <text evidence="4 11">Belongs to the purine/pyrimidine phosphoribosyltransferase family.</text>
</comment>
<evidence type="ECO:0000256" key="1">
    <source>
        <dbReference type="ARBA" id="ARBA00000868"/>
    </source>
</evidence>
<evidence type="ECO:0000259" key="12">
    <source>
        <dbReference type="Pfam" id="PF00156"/>
    </source>
</evidence>
<evidence type="ECO:0000256" key="11">
    <source>
        <dbReference type="HAMAP-Rule" id="MF_00004"/>
    </source>
</evidence>
<keyword evidence="8 11" id="KW-0328">Glycosyltransferase</keyword>
<dbReference type="PANTHER" id="PTHR11776">
    <property type="entry name" value="ADENINE PHOSPHORIBOSYLTRANSFERASE"/>
    <property type="match status" value="1"/>
</dbReference>
<dbReference type="AlphaFoldDB" id="A0A6I6JSM7"/>
<dbReference type="PANTHER" id="PTHR11776:SF7">
    <property type="entry name" value="PHOSPHORIBOSYLTRANSFERASE DOMAIN-CONTAINING PROTEIN"/>
    <property type="match status" value="1"/>
</dbReference>
<evidence type="ECO:0000256" key="4">
    <source>
        <dbReference type="ARBA" id="ARBA00008391"/>
    </source>
</evidence>
<protein>
    <recommendedName>
        <fullName evidence="6 11">Adenine phosphoribosyltransferase</fullName>
        <shortName evidence="11">APRT</shortName>
        <ecNumber evidence="6 11">2.4.2.7</ecNumber>
    </recommendedName>
</protein>
<dbReference type="RefSeq" id="WP_158866142.1">
    <property type="nucleotide sequence ID" value="NZ_CP046401.1"/>
</dbReference>
<evidence type="ECO:0000313" key="13">
    <source>
        <dbReference type="EMBL" id="QGY44239.1"/>
    </source>
</evidence>
<keyword evidence="9 11" id="KW-0808">Transferase</keyword>
<dbReference type="GO" id="GO:0006168">
    <property type="term" value="P:adenine salvage"/>
    <property type="evidence" value="ECO:0007669"/>
    <property type="project" value="InterPro"/>
</dbReference>
<dbReference type="GO" id="GO:0006166">
    <property type="term" value="P:purine ribonucleoside salvage"/>
    <property type="evidence" value="ECO:0007669"/>
    <property type="project" value="UniProtKB-UniRule"/>
</dbReference>
<dbReference type="InterPro" id="IPR000836">
    <property type="entry name" value="PRTase_dom"/>
</dbReference>
<evidence type="ECO:0000256" key="6">
    <source>
        <dbReference type="ARBA" id="ARBA00011893"/>
    </source>
</evidence>
<dbReference type="NCBIfam" id="TIGR01090">
    <property type="entry name" value="apt"/>
    <property type="match status" value="1"/>
</dbReference>
<evidence type="ECO:0000256" key="2">
    <source>
        <dbReference type="ARBA" id="ARBA00004496"/>
    </source>
</evidence>
<evidence type="ECO:0000256" key="3">
    <source>
        <dbReference type="ARBA" id="ARBA00004659"/>
    </source>
</evidence>
<keyword evidence="7 11" id="KW-0963">Cytoplasm</keyword>
<keyword evidence="14" id="KW-1185">Reference proteome</keyword>
<name>A0A6I6JSM7_9BACT</name>
<dbReference type="EC" id="2.4.2.7" evidence="6 11"/>
<dbReference type="Pfam" id="PF00156">
    <property type="entry name" value="Pribosyltran"/>
    <property type="match status" value="1"/>
</dbReference>
<dbReference type="InterPro" id="IPR050120">
    <property type="entry name" value="Adenine_PRTase"/>
</dbReference>
<dbReference type="SUPFAM" id="SSF53271">
    <property type="entry name" value="PRTase-like"/>
    <property type="match status" value="1"/>
</dbReference>
<evidence type="ECO:0000256" key="10">
    <source>
        <dbReference type="ARBA" id="ARBA00022726"/>
    </source>
</evidence>
<gene>
    <name evidence="11" type="primary">apt</name>
    <name evidence="13" type="ORF">GM418_11395</name>
</gene>
<comment type="pathway">
    <text evidence="3 11">Purine metabolism; AMP biosynthesis via salvage pathway; AMP from adenine: step 1/1.</text>
</comment>